<gene>
    <name evidence="1" type="ORF">ASPBRDRAFT_201746</name>
</gene>
<dbReference type="Proteomes" id="UP000184499">
    <property type="component" value="Unassembled WGS sequence"/>
</dbReference>
<organism evidence="1 2">
    <name type="scientific">Aspergillus brasiliensis (strain CBS 101740 / IMI 381727 / IBT 21946)</name>
    <dbReference type="NCBI Taxonomy" id="767769"/>
    <lineage>
        <taxon>Eukaryota</taxon>
        <taxon>Fungi</taxon>
        <taxon>Dikarya</taxon>
        <taxon>Ascomycota</taxon>
        <taxon>Pezizomycotina</taxon>
        <taxon>Eurotiomycetes</taxon>
        <taxon>Eurotiomycetidae</taxon>
        <taxon>Eurotiales</taxon>
        <taxon>Aspergillaceae</taxon>
        <taxon>Aspergillus</taxon>
        <taxon>Aspergillus subgen. Circumdati</taxon>
    </lineage>
</organism>
<accession>A0A1L9U1K9</accession>
<evidence type="ECO:0000313" key="2">
    <source>
        <dbReference type="Proteomes" id="UP000184499"/>
    </source>
</evidence>
<evidence type="ECO:0000313" key="1">
    <source>
        <dbReference type="EMBL" id="OJJ65528.1"/>
    </source>
</evidence>
<sequence>MAKYAIHNVGHPPKMQYQIDLGSAVVRFYHPVSPTNLKMVTLRETILPRNPRSEDIFIEQWIEPGWDCHPQLSLVRKGRQDWRALENDGYKRLKARMVNISCLVDIVYADQATAGS</sequence>
<dbReference type="GeneID" id="93574079"/>
<keyword evidence="2" id="KW-1185">Reference proteome</keyword>
<proteinExistence type="predicted"/>
<name>A0A1L9U1K9_ASPBC</name>
<dbReference type="RefSeq" id="XP_067472779.1">
    <property type="nucleotide sequence ID" value="XM_067621591.1"/>
</dbReference>
<dbReference type="EMBL" id="KV878726">
    <property type="protein sequence ID" value="OJJ65528.1"/>
    <property type="molecule type" value="Genomic_DNA"/>
</dbReference>
<dbReference type="AlphaFoldDB" id="A0A1L9U1K9"/>
<protein>
    <submittedName>
        <fullName evidence="1">Uncharacterized protein</fullName>
    </submittedName>
</protein>
<dbReference type="VEuPathDB" id="FungiDB:ASPBRDRAFT_201746"/>
<reference evidence="2" key="1">
    <citation type="journal article" date="2017" name="Genome Biol.">
        <title>Comparative genomics reveals high biological diversity and specific adaptations in the industrially and medically important fungal genus Aspergillus.</title>
        <authorList>
            <person name="de Vries R.P."/>
            <person name="Riley R."/>
            <person name="Wiebenga A."/>
            <person name="Aguilar-Osorio G."/>
            <person name="Amillis S."/>
            <person name="Uchima C.A."/>
            <person name="Anderluh G."/>
            <person name="Asadollahi M."/>
            <person name="Askin M."/>
            <person name="Barry K."/>
            <person name="Battaglia E."/>
            <person name="Bayram O."/>
            <person name="Benocci T."/>
            <person name="Braus-Stromeyer S.A."/>
            <person name="Caldana C."/>
            <person name="Canovas D."/>
            <person name="Cerqueira G.C."/>
            <person name="Chen F."/>
            <person name="Chen W."/>
            <person name="Choi C."/>
            <person name="Clum A."/>
            <person name="Dos Santos R.A."/>
            <person name="Damasio A.R."/>
            <person name="Diallinas G."/>
            <person name="Emri T."/>
            <person name="Fekete E."/>
            <person name="Flipphi M."/>
            <person name="Freyberg S."/>
            <person name="Gallo A."/>
            <person name="Gournas C."/>
            <person name="Habgood R."/>
            <person name="Hainaut M."/>
            <person name="Harispe M.L."/>
            <person name="Henrissat B."/>
            <person name="Hilden K.S."/>
            <person name="Hope R."/>
            <person name="Hossain A."/>
            <person name="Karabika E."/>
            <person name="Karaffa L."/>
            <person name="Karanyi Z."/>
            <person name="Krasevec N."/>
            <person name="Kuo A."/>
            <person name="Kusch H."/>
            <person name="LaButti K."/>
            <person name="Lagendijk E.L."/>
            <person name="Lapidus A."/>
            <person name="Levasseur A."/>
            <person name="Lindquist E."/>
            <person name="Lipzen A."/>
            <person name="Logrieco A.F."/>
            <person name="MacCabe A."/>
            <person name="Maekelae M.R."/>
            <person name="Malavazi I."/>
            <person name="Melin P."/>
            <person name="Meyer V."/>
            <person name="Mielnichuk N."/>
            <person name="Miskei M."/>
            <person name="Molnar A.P."/>
            <person name="Mule G."/>
            <person name="Ngan C.Y."/>
            <person name="Orejas M."/>
            <person name="Orosz E."/>
            <person name="Ouedraogo J.P."/>
            <person name="Overkamp K.M."/>
            <person name="Park H.-S."/>
            <person name="Perrone G."/>
            <person name="Piumi F."/>
            <person name="Punt P.J."/>
            <person name="Ram A.F."/>
            <person name="Ramon A."/>
            <person name="Rauscher S."/>
            <person name="Record E."/>
            <person name="Riano-Pachon D.M."/>
            <person name="Robert V."/>
            <person name="Roehrig J."/>
            <person name="Ruller R."/>
            <person name="Salamov A."/>
            <person name="Salih N.S."/>
            <person name="Samson R.A."/>
            <person name="Sandor E."/>
            <person name="Sanguinetti M."/>
            <person name="Schuetze T."/>
            <person name="Sepcic K."/>
            <person name="Shelest E."/>
            <person name="Sherlock G."/>
            <person name="Sophianopoulou V."/>
            <person name="Squina F.M."/>
            <person name="Sun H."/>
            <person name="Susca A."/>
            <person name="Todd R.B."/>
            <person name="Tsang A."/>
            <person name="Unkles S.E."/>
            <person name="van de Wiele N."/>
            <person name="van Rossen-Uffink D."/>
            <person name="Oliveira J.V."/>
            <person name="Vesth T.C."/>
            <person name="Visser J."/>
            <person name="Yu J.-H."/>
            <person name="Zhou M."/>
            <person name="Andersen M.R."/>
            <person name="Archer D.B."/>
            <person name="Baker S.E."/>
            <person name="Benoit I."/>
            <person name="Brakhage A.A."/>
            <person name="Braus G.H."/>
            <person name="Fischer R."/>
            <person name="Frisvad J.C."/>
            <person name="Goldman G.H."/>
            <person name="Houbraken J."/>
            <person name="Oakley B."/>
            <person name="Pocsi I."/>
            <person name="Scazzocchio C."/>
            <person name="Seiboth B."/>
            <person name="vanKuyk P.A."/>
            <person name="Wortman J."/>
            <person name="Dyer P.S."/>
            <person name="Grigoriev I.V."/>
        </authorList>
    </citation>
    <scope>NUCLEOTIDE SEQUENCE [LARGE SCALE GENOMIC DNA]</scope>
    <source>
        <strain evidence="2">CBS 101740 / IMI 381727 / IBT 21946</strain>
    </source>
</reference>
<dbReference type="STRING" id="767769.A0A1L9U1K9"/>